<feature type="region of interest" description="Disordered" evidence="1">
    <location>
        <begin position="1"/>
        <end position="46"/>
    </location>
</feature>
<feature type="compositionally biased region" description="Basic and acidic residues" evidence="1">
    <location>
        <begin position="26"/>
        <end position="43"/>
    </location>
</feature>
<organism evidence="2 3">
    <name type="scientific">Streptosporangium oxazolinicum</name>
    <dbReference type="NCBI Taxonomy" id="909287"/>
    <lineage>
        <taxon>Bacteria</taxon>
        <taxon>Bacillati</taxon>
        <taxon>Actinomycetota</taxon>
        <taxon>Actinomycetes</taxon>
        <taxon>Streptosporangiales</taxon>
        <taxon>Streptosporangiaceae</taxon>
        <taxon>Streptosporangium</taxon>
    </lineage>
</organism>
<evidence type="ECO:0008006" key="4">
    <source>
        <dbReference type="Google" id="ProtNLM"/>
    </source>
</evidence>
<name>A0ABP8B5R9_9ACTN</name>
<dbReference type="PANTHER" id="PTHR30619">
    <property type="entry name" value="DNA INTERNALIZATION/COMPETENCE PROTEIN COMEC/REC2"/>
    <property type="match status" value="1"/>
</dbReference>
<evidence type="ECO:0000313" key="2">
    <source>
        <dbReference type="EMBL" id="GAA4198616.1"/>
    </source>
</evidence>
<dbReference type="PANTHER" id="PTHR30619:SF1">
    <property type="entry name" value="RECOMBINATION PROTEIN 2"/>
    <property type="match status" value="1"/>
</dbReference>
<proteinExistence type="predicted"/>
<accession>A0ABP8B5R9</accession>
<dbReference type="EMBL" id="BAABAQ010000009">
    <property type="protein sequence ID" value="GAA4198616.1"/>
    <property type="molecule type" value="Genomic_DNA"/>
</dbReference>
<keyword evidence="3" id="KW-1185">Reference proteome</keyword>
<dbReference type="RefSeq" id="WP_344920399.1">
    <property type="nucleotide sequence ID" value="NZ_BAABAQ010000009.1"/>
</dbReference>
<protein>
    <recommendedName>
        <fullName evidence="4">Metallo-beta-lactamase domain-containing protein</fullName>
    </recommendedName>
</protein>
<evidence type="ECO:0000256" key="1">
    <source>
        <dbReference type="SAM" id="MobiDB-lite"/>
    </source>
</evidence>
<dbReference type="InterPro" id="IPR036866">
    <property type="entry name" value="RibonucZ/Hydroxyglut_hydro"/>
</dbReference>
<dbReference type="Proteomes" id="UP001501251">
    <property type="component" value="Unassembled WGS sequence"/>
</dbReference>
<dbReference type="InterPro" id="IPR052159">
    <property type="entry name" value="Competence_DNA_uptake"/>
</dbReference>
<feature type="compositionally biased region" description="Basic and acidic residues" evidence="1">
    <location>
        <begin position="1"/>
        <end position="13"/>
    </location>
</feature>
<dbReference type="SUPFAM" id="SSF56281">
    <property type="entry name" value="Metallo-hydrolase/oxidoreductase"/>
    <property type="match status" value="1"/>
</dbReference>
<reference evidence="3" key="1">
    <citation type="journal article" date="2019" name="Int. J. Syst. Evol. Microbiol.">
        <title>The Global Catalogue of Microorganisms (GCM) 10K type strain sequencing project: providing services to taxonomists for standard genome sequencing and annotation.</title>
        <authorList>
            <consortium name="The Broad Institute Genomics Platform"/>
            <consortium name="The Broad Institute Genome Sequencing Center for Infectious Disease"/>
            <person name="Wu L."/>
            <person name="Ma J."/>
        </authorList>
    </citation>
    <scope>NUCLEOTIDE SEQUENCE [LARGE SCALE GENOMIC DNA]</scope>
    <source>
        <strain evidence="3">JCM 17388</strain>
    </source>
</reference>
<gene>
    <name evidence="2" type="ORF">GCM10022252_49390</name>
</gene>
<feature type="compositionally biased region" description="Acidic residues" evidence="1">
    <location>
        <begin position="110"/>
        <end position="128"/>
    </location>
</feature>
<evidence type="ECO:0000313" key="3">
    <source>
        <dbReference type="Proteomes" id="UP001501251"/>
    </source>
</evidence>
<dbReference type="Gene3D" id="3.60.15.10">
    <property type="entry name" value="Ribonuclease Z/Hydroxyacylglutathione hydrolase-like"/>
    <property type="match status" value="1"/>
</dbReference>
<comment type="caution">
    <text evidence="2">The sequence shown here is derived from an EMBL/GenBank/DDBJ whole genome shotgun (WGS) entry which is preliminary data.</text>
</comment>
<feature type="region of interest" description="Disordered" evidence="1">
    <location>
        <begin position="109"/>
        <end position="132"/>
    </location>
</feature>
<sequence length="434" mass="48014">MPKNSRDRTDIKSASKGYGSVSTRSQTKDERDKKKQREAEEARKRAKAVAAARAKEIADRPAAKAGTRNDVNFHAAFIQMGQGDCTIMCTPEGRIVMVDCGSDSYREVITDDEDLPDAGEDEDEDEEKETAGDREALRRIISGTLNHAKFLKSSNTVDLLILTHPDADHYNKLSAVMDDSVEFLKVYHSKPRAAYAKGSTSAWILNHAADERLIFEVDHHENGGDQVIELNGETVPEPDEDEDPPEGGVLDGDGGILILDEPNCKISLLSGNVNTIAHKDHSTPANRGSLVVLIELFGKKKLLMSGDATLNTEQYVVDYHADRIKGVDLATASHHASDNTSSLPAYVRAVQPKQLLVSAGKQIRMHHLPSEAVLDRYKDVMKKAEKIPEHTLYFWSKGKLNSYFPESEKTTLPIYITGSRGTWQYSILAKDNTK</sequence>